<proteinExistence type="predicted"/>
<accession>A0A4Y7PIQ6</accession>
<reference evidence="1 2" key="1">
    <citation type="submission" date="2018-06" db="EMBL/GenBank/DDBJ databases">
        <title>A transcriptomic atlas of mushroom development highlights an independent origin of complex multicellularity.</title>
        <authorList>
            <consortium name="DOE Joint Genome Institute"/>
            <person name="Krizsan K."/>
            <person name="Almasi E."/>
            <person name="Merenyi Z."/>
            <person name="Sahu N."/>
            <person name="Viragh M."/>
            <person name="Koszo T."/>
            <person name="Mondo S."/>
            <person name="Kiss B."/>
            <person name="Balint B."/>
            <person name="Kues U."/>
            <person name="Barry K."/>
            <person name="Hegedus J.C."/>
            <person name="Henrissat B."/>
            <person name="Johnson J."/>
            <person name="Lipzen A."/>
            <person name="Ohm R."/>
            <person name="Nagy I."/>
            <person name="Pangilinan J."/>
            <person name="Yan J."/>
            <person name="Xiong Y."/>
            <person name="Grigoriev I.V."/>
            <person name="Hibbett D.S."/>
            <person name="Nagy L.G."/>
        </authorList>
    </citation>
    <scope>NUCLEOTIDE SEQUENCE [LARGE SCALE GENOMIC DNA]</scope>
    <source>
        <strain evidence="1 2">SZMC22713</strain>
    </source>
</reference>
<gene>
    <name evidence="1" type="ORF">BD410DRAFT_734104</name>
</gene>
<dbReference type="VEuPathDB" id="FungiDB:BD410DRAFT_734104"/>
<dbReference type="AlphaFoldDB" id="A0A4Y7PIQ6"/>
<dbReference type="Proteomes" id="UP000294933">
    <property type="component" value="Unassembled WGS sequence"/>
</dbReference>
<feature type="non-terminal residue" evidence="1">
    <location>
        <position position="1"/>
    </location>
</feature>
<evidence type="ECO:0000313" key="1">
    <source>
        <dbReference type="EMBL" id="TDL14419.1"/>
    </source>
</evidence>
<keyword evidence="2" id="KW-1185">Reference proteome</keyword>
<organism evidence="1 2">
    <name type="scientific">Rickenella mellea</name>
    <dbReference type="NCBI Taxonomy" id="50990"/>
    <lineage>
        <taxon>Eukaryota</taxon>
        <taxon>Fungi</taxon>
        <taxon>Dikarya</taxon>
        <taxon>Basidiomycota</taxon>
        <taxon>Agaricomycotina</taxon>
        <taxon>Agaricomycetes</taxon>
        <taxon>Hymenochaetales</taxon>
        <taxon>Rickenellaceae</taxon>
        <taxon>Rickenella</taxon>
    </lineage>
</organism>
<dbReference type="EMBL" id="ML170340">
    <property type="protein sequence ID" value="TDL14419.1"/>
    <property type="molecule type" value="Genomic_DNA"/>
</dbReference>
<name>A0A4Y7PIQ6_9AGAM</name>
<sequence>LRYVQDLVKIFHRNHPSAPQPLAAATFASLPFRPITNFTDGIPSHPCKAPVQPKRGVMS</sequence>
<evidence type="ECO:0000313" key="2">
    <source>
        <dbReference type="Proteomes" id="UP000294933"/>
    </source>
</evidence>
<protein>
    <submittedName>
        <fullName evidence="1">Uncharacterized protein</fullName>
    </submittedName>
</protein>